<evidence type="ECO:0000259" key="1">
    <source>
        <dbReference type="Pfam" id="PF01636"/>
    </source>
</evidence>
<keyword evidence="3" id="KW-1185">Reference proteome</keyword>
<dbReference type="EMBL" id="JBHSFW010000012">
    <property type="protein sequence ID" value="MFC4619774.1"/>
    <property type="molecule type" value="Genomic_DNA"/>
</dbReference>
<dbReference type="InterPro" id="IPR011009">
    <property type="entry name" value="Kinase-like_dom_sf"/>
</dbReference>
<dbReference type="Gene3D" id="3.90.1200.10">
    <property type="match status" value="1"/>
</dbReference>
<accession>A0ABV9GRG6</accession>
<feature type="domain" description="Aminoglycoside phosphotransferase" evidence="1">
    <location>
        <begin position="32"/>
        <end position="261"/>
    </location>
</feature>
<protein>
    <submittedName>
        <fullName evidence="2">Phosphotransferase</fullName>
    </submittedName>
</protein>
<name>A0ABV9GRG6_9BACL</name>
<dbReference type="PANTHER" id="PTHR21310:SF42">
    <property type="entry name" value="BIFUNCTIONAL AAC_APH"/>
    <property type="match status" value="1"/>
</dbReference>
<dbReference type="PANTHER" id="PTHR21310">
    <property type="entry name" value="AMINOGLYCOSIDE PHOSPHOTRANSFERASE-RELATED-RELATED"/>
    <property type="match status" value="1"/>
</dbReference>
<organism evidence="2 3">
    <name type="scientific">Camelliibacillus cellulosilyticus</name>
    <dbReference type="NCBI Taxonomy" id="2174486"/>
    <lineage>
        <taxon>Bacteria</taxon>
        <taxon>Bacillati</taxon>
        <taxon>Bacillota</taxon>
        <taxon>Bacilli</taxon>
        <taxon>Bacillales</taxon>
        <taxon>Sporolactobacillaceae</taxon>
        <taxon>Camelliibacillus</taxon>
    </lineage>
</organism>
<evidence type="ECO:0000313" key="3">
    <source>
        <dbReference type="Proteomes" id="UP001596022"/>
    </source>
</evidence>
<comment type="caution">
    <text evidence="2">The sequence shown here is derived from an EMBL/GenBank/DDBJ whole genome shotgun (WGS) entry which is preliminary data.</text>
</comment>
<reference evidence="3" key="1">
    <citation type="journal article" date="2019" name="Int. J. Syst. Evol. Microbiol.">
        <title>The Global Catalogue of Microorganisms (GCM) 10K type strain sequencing project: providing services to taxonomists for standard genome sequencing and annotation.</title>
        <authorList>
            <consortium name="The Broad Institute Genomics Platform"/>
            <consortium name="The Broad Institute Genome Sequencing Center for Infectious Disease"/>
            <person name="Wu L."/>
            <person name="Ma J."/>
        </authorList>
    </citation>
    <scope>NUCLEOTIDE SEQUENCE [LARGE SCALE GENOMIC DNA]</scope>
    <source>
        <strain evidence="3">CGMCC 1.16306</strain>
    </source>
</reference>
<dbReference type="Pfam" id="PF01636">
    <property type="entry name" value="APH"/>
    <property type="match status" value="1"/>
</dbReference>
<dbReference type="InterPro" id="IPR002575">
    <property type="entry name" value="Aminoglycoside_PTrfase"/>
</dbReference>
<gene>
    <name evidence="2" type="ORF">ACFO4N_13765</name>
</gene>
<sequence length="304" mass="33994">MDQPWAPEQSISSEAACKIIDKQFPMLKPASAKVLGEGFDNSVFLVNDRYVFRFPRREIAVPLVQMETRLLSALAAKLPIAVPAPEFQGVPEGDYPWPFAGYQLIPGQLPSELTDDQRLQSAVPFANFLRTLHSVPTKKAEELGIPYDIHGRLAIDKRKPMFEENIKKAKQMGLIDQTIVLRLQEFAQSVSNEIHAEKPALVHGDLHIRNFLVNETGVVSGVIDWGDAHIGNPAIDLSIAYSFIPSEGRSLFFDVYGEIDTQTRTLARFKALYTSLLLLLYGHDTGDLDCVRESRHAINLALRD</sequence>
<dbReference type="Gene3D" id="3.30.200.20">
    <property type="entry name" value="Phosphorylase Kinase, domain 1"/>
    <property type="match status" value="1"/>
</dbReference>
<dbReference type="InterPro" id="IPR051678">
    <property type="entry name" value="AGP_Transferase"/>
</dbReference>
<evidence type="ECO:0000313" key="2">
    <source>
        <dbReference type="EMBL" id="MFC4619774.1"/>
    </source>
</evidence>
<dbReference type="Proteomes" id="UP001596022">
    <property type="component" value="Unassembled WGS sequence"/>
</dbReference>
<dbReference type="SUPFAM" id="SSF56112">
    <property type="entry name" value="Protein kinase-like (PK-like)"/>
    <property type="match status" value="1"/>
</dbReference>
<dbReference type="RefSeq" id="WP_376846867.1">
    <property type="nucleotide sequence ID" value="NZ_JBHSFW010000012.1"/>
</dbReference>
<proteinExistence type="predicted"/>